<dbReference type="PANTHER" id="PTHR35936">
    <property type="entry name" value="MEMBRANE-BOUND LYTIC MUREIN TRANSGLYCOSYLASE F"/>
    <property type="match status" value="1"/>
</dbReference>
<dbReference type="RefSeq" id="WP_103525575.1">
    <property type="nucleotide sequence ID" value="NZ_JAIZDC010000008.1"/>
</dbReference>
<dbReference type="SUPFAM" id="SSF53850">
    <property type="entry name" value="Periplasmic binding protein-like II"/>
    <property type="match status" value="1"/>
</dbReference>
<dbReference type="PANTHER" id="PTHR35936:SF25">
    <property type="entry name" value="ABC TRANSPORTER SUBSTRATE-BINDING PROTEIN"/>
    <property type="match status" value="1"/>
</dbReference>
<evidence type="ECO:0000313" key="5">
    <source>
        <dbReference type="Proteomes" id="UP000274139"/>
    </source>
</evidence>
<feature type="signal peptide" evidence="2">
    <location>
        <begin position="1"/>
        <end position="28"/>
    </location>
</feature>
<evidence type="ECO:0000313" key="4">
    <source>
        <dbReference type="EMBL" id="RMC94632.1"/>
    </source>
</evidence>
<dbReference type="Gene3D" id="3.40.190.10">
    <property type="entry name" value="Periplasmic binding protein-like II"/>
    <property type="match status" value="2"/>
</dbReference>
<reference evidence="4 5" key="1">
    <citation type="submission" date="2018-10" db="EMBL/GenBank/DDBJ databases">
        <title>Draft genome sequence of Aquitalea MWU14-2217 isolated from a wild cranberry bog in Provincetown, Massachusetts.</title>
        <authorList>
            <person name="Ebadzadsahrai G."/>
            <person name="Soby S."/>
        </authorList>
    </citation>
    <scope>NUCLEOTIDE SEQUENCE [LARGE SCALE GENOMIC DNA]</scope>
    <source>
        <strain evidence="4 5">MWU14-2217</strain>
    </source>
</reference>
<dbReference type="InterPro" id="IPR001638">
    <property type="entry name" value="Solute-binding_3/MltF_N"/>
</dbReference>
<gene>
    <name evidence="4" type="ORF">EAY64_15125</name>
</gene>
<sequence length="268" mass="30595">MLKWHSKAMGIGKVLWPVCLLLATAASAQDFVVAVEESDNHPFEYARGDGAEHGGFHLEEIDQVAARLDWHVVYKPMPWQRALRSLQLGRVDALSYLARTPEREAYTVFMPAAIQHRQYAGLFVRRSQRRHFPESSQPCTYAGYRMAAASNYFYGDVVQKAMHSCWQIEITASSKEEVFSKLLAGRIDIAVAYGTSLQSLAASMPELDSQVVALRQPRWLIGDFYLGFSRKAMSAQRIARYLQAQQQFRSSSDYQRLVRKYNMKEFLP</sequence>
<evidence type="ECO:0000259" key="3">
    <source>
        <dbReference type="Pfam" id="PF00497"/>
    </source>
</evidence>
<accession>A0A454JFM4</accession>
<comment type="caution">
    <text evidence="4">The sequence shown here is derived from an EMBL/GenBank/DDBJ whole genome shotgun (WGS) entry which is preliminary data.</text>
</comment>
<name>A0A454JFM4_9NEIS</name>
<dbReference type="EMBL" id="RFAR01000064">
    <property type="protein sequence ID" value="RMC94632.1"/>
    <property type="molecule type" value="Genomic_DNA"/>
</dbReference>
<keyword evidence="5" id="KW-1185">Reference proteome</keyword>
<dbReference type="Proteomes" id="UP000274139">
    <property type="component" value="Unassembled WGS sequence"/>
</dbReference>
<dbReference type="Pfam" id="PF00497">
    <property type="entry name" value="SBP_bac_3"/>
    <property type="match status" value="1"/>
</dbReference>
<feature type="chain" id="PRO_5019344290" evidence="2">
    <location>
        <begin position="29"/>
        <end position="268"/>
    </location>
</feature>
<feature type="domain" description="Solute-binding protein family 3/N-terminal" evidence="3">
    <location>
        <begin position="37"/>
        <end position="261"/>
    </location>
</feature>
<organism evidence="4 5">
    <name type="scientific">Aquitalea palustris</name>
    <dbReference type="NCBI Taxonomy" id="2480983"/>
    <lineage>
        <taxon>Bacteria</taxon>
        <taxon>Pseudomonadati</taxon>
        <taxon>Pseudomonadota</taxon>
        <taxon>Betaproteobacteria</taxon>
        <taxon>Neisseriales</taxon>
        <taxon>Chromobacteriaceae</taxon>
        <taxon>Aquitalea</taxon>
    </lineage>
</organism>
<proteinExistence type="predicted"/>
<evidence type="ECO:0000256" key="2">
    <source>
        <dbReference type="SAM" id="SignalP"/>
    </source>
</evidence>
<dbReference type="OrthoDB" id="8583266at2"/>
<keyword evidence="1 2" id="KW-0732">Signal</keyword>
<dbReference type="AlphaFoldDB" id="A0A454JFM4"/>
<evidence type="ECO:0000256" key="1">
    <source>
        <dbReference type="ARBA" id="ARBA00022729"/>
    </source>
</evidence>
<protein>
    <submittedName>
        <fullName evidence="4">ABC transporter substrate-binding protein</fullName>
    </submittedName>
</protein>